<gene>
    <name evidence="5" type="ORF">WT57_32660</name>
</gene>
<feature type="repeat" description="TPR" evidence="3">
    <location>
        <begin position="370"/>
        <end position="403"/>
    </location>
</feature>
<dbReference type="RefSeq" id="WP_060300778.1">
    <property type="nucleotide sequence ID" value="NZ_LPJX01000072.1"/>
</dbReference>
<feature type="repeat" description="TPR" evidence="3">
    <location>
        <begin position="234"/>
        <end position="267"/>
    </location>
</feature>
<keyword evidence="2 3" id="KW-0802">TPR repeat</keyword>
<dbReference type="Proteomes" id="UP000061512">
    <property type="component" value="Unassembled WGS sequence"/>
</dbReference>
<dbReference type="PANTHER" id="PTHR44943:SF8">
    <property type="entry name" value="TPR REPEAT-CONTAINING PROTEIN MJ0263"/>
    <property type="match status" value="1"/>
</dbReference>
<dbReference type="Gene3D" id="3.40.50.2000">
    <property type="entry name" value="Glycogen Phosphorylase B"/>
    <property type="match status" value="1"/>
</dbReference>
<dbReference type="Pfam" id="PF13432">
    <property type="entry name" value="TPR_16"/>
    <property type="match status" value="5"/>
</dbReference>
<dbReference type="EMBL" id="LPJX01000072">
    <property type="protein sequence ID" value="KWF56467.1"/>
    <property type="molecule type" value="Genomic_DNA"/>
</dbReference>
<evidence type="ECO:0000256" key="4">
    <source>
        <dbReference type="SAM" id="MobiDB-lite"/>
    </source>
</evidence>
<evidence type="ECO:0000256" key="2">
    <source>
        <dbReference type="ARBA" id="ARBA00022803"/>
    </source>
</evidence>
<dbReference type="SUPFAM" id="SSF48452">
    <property type="entry name" value="TPR-like"/>
    <property type="match status" value="2"/>
</dbReference>
<accession>A0A132EQV8</accession>
<dbReference type="Gene3D" id="1.25.40.10">
    <property type="entry name" value="Tetratricopeptide repeat domain"/>
    <property type="match status" value="6"/>
</dbReference>
<keyword evidence="1" id="KW-0677">Repeat</keyword>
<feature type="repeat" description="TPR" evidence="3">
    <location>
        <begin position="404"/>
        <end position="437"/>
    </location>
</feature>
<evidence type="ECO:0000256" key="1">
    <source>
        <dbReference type="ARBA" id="ARBA00022737"/>
    </source>
</evidence>
<dbReference type="Pfam" id="PF13176">
    <property type="entry name" value="TPR_7"/>
    <property type="match status" value="1"/>
</dbReference>
<proteinExistence type="predicted"/>
<dbReference type="InterPro" id="IPR051685">
    <property type="entry name" value="Ycf3/AcsC/BcsC/TPR_MFPF"/>
</dbReference>
<dbReference type="SMART" id="SM00028">
    <property type="entry name" value="TPR"/>
    <property type="match status" value="11"/>
</dbReference>
<name>A0A132EQV8_9BURK</name>
<dbReference type="InterPro" id="IPR011990">
    <property type="entry name" value="TPR-like_helical_dom_sf"/>
</dbReference>
<feature type="repeat" description="TPR" evidence="3">
    <location>
        <begin position="98"/>
        <end position="131"/>
    </location>
</feature>
<reference evidence="5 6" key="1">
    <citation type="submission" date="2015-11" db="EMBL/GenBank/DDBJ databases">
        <title>Expanding the genomic diversity of Burkholderia species for the development of highly accurate diagnostics.</title>
        <authorList>
            <person name="Sahl J."/>
            <person name="Keim P."/>
            <person name="Wagner D."/>
        </authorList>
    </citation>
    <scope>NUCLEOTIDE SEQUENCE [LARGE SCALE GENOMIC DNA]</scope>
    <source>
        <strain evidence="5 6">MSMB574WGS</strain>
    </source>
</reference>
<evidence type="ECO:0000313" key="5">
    <source>
        <dbReference type="EMBL" id="KWF56467.1"/>
    </source>
</evidence>
<protein>
    <submittedName>
        <fullName evidence="5">Uncharacterized protein</fullName>
    </submittedName>
</protein>
<dbReference type="PANTHER" id="PTHR44943">
    <property type="entry name" value="CELLULOSE SYNTHASE OPERON PROTEIN C"/>
    <property type="match status" value="1"/>
</dbReference>
<feature type="compositionally biased region" description="Basic and acidic residues" evidence="4">
    <location>
        <begin position="11"/>
        <end position="30"/>
    </location>
</feature>
<dbReference type="AlphaFoldDB" id="A0A132EQV8"/>
<dbReference type="InterPro" id="IPR019734">
    <property type="entry name" value="TPR_rpt"/>
</dbReference>
<organism evidence="5 6">
    <name type="scientific">Burkholderia pseudomultivorans</name>
    <dbReference type="NCBI Taxonomy" id="1207504"/>
    <lineage>
        <taxon>Bacteria</taxon>
        <taxon>Pseudomonadati</taxon>
        <taxon>Pseudomonadota</taxon>
        <taxon>Betaproteobacteria</taxon>
        <taxon>Burkholderiales</taxon>
        <taxon>Burkholderiaceae</taxon>
        <taxon>Burkholderia</taxon>
        <taxon>Burkholderia cepacia complex</taxon>
    </lineage>
</organism>
<dbReference type="SUPFAM" id="SSF48439">
    <property type="entry name" value="Protein prenylyltransferase"/>
    <property type="match status" value="1"/>
</dbReference>
<evidence type="ECO:0000313" key="6">
    <source>
        <dbReference type="Proteomes" id="UP000061512"/>
    </source>
</evidence>
<sequence>MGSRAGSGSQHEARLRSASARAHERRASATVDDMLRRARASHERGALLEAELGYRGVLGIDPDHADAWHLLGVLHFQHGRLDDADAAIARSIAHAPSALALANHASVLVALGRRDEALARLDHALALNPAHLRALLLRAGVLADLGQHAEAVAAYDRLLEHAPTLIEALWRQAASLHVLQRHADALAACDRALAVDRRSFDAHRQRARILRDLRRFDEALEHYARALAVVPNSAEILLMQGLTLADLGRLDQALASLNEAIAGQPDFIDALYNSAVMLERIGRYDDALARCDRVLALDAAHAGALANRGNALFGLARYADALASYDASLRAAPHFIEVLCNRARTLTRLRREAEALESCDRAIALDANYAMAWYTRGRILQRLHRYPDALASYDRVLALDPADQLAHYQRGNVLRSMMRHDEALAAYDRVVALDPQNIAANFTKAFVYLQMGDFERGWPAYEWRWREDQVGAHKRAFAQPLWLGEDSIDGRTILLHAEQGLGDTLHFCRYAKFVKARGARVIVEVQGALKSVLADVDGIDEVVGYGEPLPPFDVHCPLLSLPLVFRTNLASIPSDVPYLRARPERVAKWQATLGERTRARVGIAWSGNPNHLDDHNRSILLEHLLPLLTDDVEWVSIQKVVRDEDRPALDASRIRHFGDELGSFADTAALMECLDCIVSVDTSVAHLAGALGRPLWIMLPFLPDWRWLLGRDDSPWYPTARLFRQSRAGQWSDVFEPIAAALRSVAHVAPAALPA</sequence>
<dbReference type="SUPFAM" id="SSF53756">
    <property type="entry name" value="UDP-Glycosyltransferase/glycogen phosphorylase"/>
    <property type="match status" value="1"/>
</dbReference>
<comment type="caution">
    <text evidence="5">The sequence shown here is derived from an EMBL/GenBank/DDBJ whole genome shotgun (WGS) entry which is preliminary data.</text>
</comment>
<feature type="region of interest" description="Disordered" evidence="4">
    <location>
        <begin position="1"/>
        <end position="30"/>
    </location>
</feature>
<evidence type="ECO:0000256" key="3">
    <source>
        <dbReference type="PROSITE-ProRule" id="PRU00339"/>
    </source>
</evidence>
<feature type="repeat" description="TPR" evidence="3">
    <location>
        <begin position="200"/>
        <end position="233"/>
    </location>
</feature>
<dbReference type="PROSITE" id="PS50005">
    <property type="entry name" value="TPR"/>
    <property type="match status" value="5"/>
</dbReference>
<feature type="compositionally biased region" description="Polar residues" evidence="4">
    <location>
        <begin position="1"/>
        <end position="10"/>
    </location>
</feature>